<feature type="compositionally biased region" description="Low complexity" evidence="1">
    <location>
        <begin position="118"/>
        <end position="141"/>
    </location>
</feature>
<dbReference type="PANTHER" id="PTHR46421:SF1">
    <property type="entry name" value="PROGRAMMED CELL DEATH PROTEIN 2-LIKE"/>
    <property type="match status" value="1"/>
</dbReference>
<dbReference type="AlphaFoldDB" id="A0A1I8HK44"/>
<evidence type="ECO:0000256" key="1">
    <source>
        <dbReference type="SAM" id="MobiDB-lite"/>
    </source>
</evidence>
<accession>A0A1I8HK44</accession>
<dbReference type="InterPro" id="IPR052815">
    <property type="entry name" value="PDCD2-like_regulator"/>
</dbReference>
<dbReference type="GO" id="GO:0005737">
    <property type="term" value="C:cytoplasm"/>
    <property type="evidence" value="ECO:0007669"/>
    <property type="project" value="InterPro"/>
</dbReference>
<name>A0A1I8HK44_9PLAT</name>
<evidence type="ECO:0000313" key="3">
    <source>
        <dbReference type="Proteomes" id="UP000095280"/>
    </source>
</evidence>
<reference evidence="4" key="1">
    <citation type="submission" date="2016-11" db="UniProtKB">
        <authorList>
            <consortium name="WormBaseParasite"/>
        </authorList>
    </citation>
    <scope>IDENTIFICATION</scope>
</reference>
<keyword evidence="3" id="KW-1185">Reference proteome</keyword>
<feature type="region of interest" description="Disordered" evidence="1">
    <location>
        <begin position="116"/>
        <end position="156"/>
    </location>
</feature>
<dbReference type="InterPro" id="IPR007320">
    <property type="entry name" value="PDCD2_C"/>
</dbReference>
<dbReference type="Pfam" id="PF04194">
    <property type="entry name" value="PDCD2_C"/>
    <property type="match status" value="1"/>
</dbReference>
<organism evidence="3 4">
    <name type="scientific">Macrostomum lignano</name>
    <dbReference type="NCBI Taxonomy" id="282301"/>
    <lineage>
        <taxon>Eukaryota</taxon>
        <taxon>Metazoa</taxon>
        <taxon>Spiralia</taxon>
        <taxon>Lophotrochozoa</taxon>
        <taxon>Platyhelminthes</taxon>
        <taxon>Rhabditophora</taxon>
        <taxon>Macrostomorpha</taxon>
        <taxon>Macrostomida</taxon>
        <taxon>Macrostomidae</taxon>
        <taxon>Macrostomum</taxon>
    </lineage>
</organism>
<evidence type="ECO:0000259" key="2">
    <source>
        <dbReference type="Pfam" id="PF04194"/>
    </source>
</evidence>
<proteinExistence type="predicted"/>
<evidence type="ECO:0000313" key="4">
    <source>
        <dbReference type="WBParaSite" id="maker-uti_cns_0006590-snap-gene-0.4-mRNA-1"/>
    </source>
</evidence>
<feature type="compositionally biased region" description="Acidic residues" evidence="1">
    <location>
        <begin position="142"/>
        <end position="154"/>
    </location>
</feature>
<feature type="domain" description="Programmed cell death protein 2 C-terminal" evidence="2">
    <location>
        <begin position="253"/>
        <end position="350"/>
    </location>
</feature>
<dbReference type="PANTHER" id="PTHR46421">
    <property type="entry name" value="PROGRAMMED CELL DEATH PROTEIN 2-LIKE"/>
    <property type="match status" value="1"/>
</dbReference>
<dbReference type="WBParaSite" id="maker-uti_cns_0006590-snap-gene-0.4-mRNA-1">
    <property type="protein sequence ID" value="maker-uti_cns_0006590-snap-gene-0.4-mRNA-1"/>
    <property type="gene ID" value="maker-uti_cns_0006590-snap-gene-0.4"/>
</dbReference>
<protein>
    <submittedName>
        <fullName evidence="4">PDCD2_C domain-containing protein</fullName>
    </submittedName>
</protein>
<sequence>KQMTSSANLDSPYLAVIDTCQQGNEPSGSYLENTIGGRLRLPRRLATRFNASTVATCGRCGQPMFNLMQLSCPLFGLSSHRLLYFLICSNSACLSDGASPLRCLRVQFALDIGEPQRSSSTNLTSANATATAAPSAGYTDWGGDEADDWGDGETTDAAVDELQPPAMEMEELEAEAADEAAETLELTELASLDSPCRHLAVFDEAELAAAGQPMSESGSSSQSFAVVGNGDSSVVADDNGEDEQGQALTRLEQKFYDRLARCPGQLLRYQWSGRPLLVAPMDSAAVSDCRLCGAARCFELQLMPGLLTALPSCIAEHLDLATALVYTCSAACEPPAGEDRGFAEETVLIQRELPPTGRPGVTCD</sequence>
<dbReference type="Proteomes" id="UP000095280">
    <property type="component" value="Unplaced"/>
</dbReference>